<dbReference type="EMBL" id="UINC01205565">
    <property type="protein sequence ID" value="SVE26797.1"/>
    <property type="molecule type" value="Genomic_DNA"/>
</dbReference>
<protein>
    <submittedName>
        <fullName evidence="1">Uncharacterized protein</fullName>
    </submittedName>
</protein>
<organism evidence="1">
    <name type="scientific">marine metagenome</name>
    <dbReference type="NCBI Taxonomy" id="408172"/>
    <lineage>
        <taxon>unclassified sequences</taxon>
        <taxon>metagenomes</taxon>
        <taxon>ecological metagenomes</taxon>
    </lineage>
</organism>
<gene>
    <name evidence="1" type="ORF">METZ01_LOCUS479651</name>
</gene>
<name>A0A383C2Z0_9ZZZZ</name>
<sequence>MGRTSLTDSTFSEAGWTAQPGILQSIVTRG</sequence>
<proteinExistence type="predicted"/>
<feature type="non-terminal residue" evidence="1">
    <location>
        <position position="30"/>
    </location>
</feature>
<dbReference type="AlphaFoldDB" id="A0A383C2Z0"/>
<evidence type="ECO:0000313" key="1">
    <source>
        <dbReference type="EMBL" id="SVE26797.1"/>
    </source>
</evidence>
<accession>A0A383C2Z0</accession>
<reference evidence="1" key="1">
    <citation type="submission" date="2018-05" db="EMBL/GenBank/DDBJ databases">
        <authorList>
            <person name="Lanie J.A."/>
            <person name="Ng W.-L."/>
            <person name="Kazmierczak K.M."/>
            <person name="Andrzejewski T.M."/>
            <person name="Davidsen T.M."/>
            <person name="Wayne K.J."/>
            <person name="Tettelin H."/>
            <person name="Glass J.I."/>
            <person name="Rusch D."/>
            <person name="Podicherti R."/>
            <person name="Tsui H.-C.T."/>
            <person name="Winkler M.E."/>
        </authorList>
    </citation>
    <scope>NUCLEOTIDE SEQUENCE</scope>
</reference>